<name>A0A0V0Z1S6_TRISP</name>
<protein>
    <submittedName>
        <fullName evidence="1">Uncharacterized protein</fullName>
    </submittedName>
</protein>
<gene>
    <name evidence="1" type="ORF">T01_3540</name>
</gene>
<dbReference type="OrthoDB" id="10376746at2759"/>
<evidence type="ECO:0000313" key="1">
    <source>
        <dbReference type="EMBL" id="KRY06364.1"/>
    </source>
</evidence>
<reference evidence="1 2" key="1">
    <citation type="submission" date="2015-01" db="EMBL/GenBank/DDBJ databases">
        <title>Evolution of Trichinella species and genotypes.</title>
        <authorList>
            <person name="Korhonen P.K."/>
            <person name="Edoardo P."/>
            <person name="Giuseppe L.R."/>
            <person name="Gasser R.B."/>
        </authorList>
    </citation>
    <scope>NUCLEOTIDE SEQUENCE [LARGE SCALE GENOMIC DNA]</scope>
    <source>
        <strain evidence="1">ISS3</strain>
    </source>
</reference>
<evidence type="ECO:0000313" key="2">
    <source>
        <dbReference type="Proteomes" id="UP000054776"/>
    </source>
</evidence>
<dbReference type="Proteomes" id="UP000054776">
    <property type="component" value="Unassembled WGS sequence"/>
</dbReference>
<dbReference type="AlphaFoldDB" id="A0A0V0Z1S6"/>
<dbReference type="EMBL" id="JYDH01003159">
    <property type="protein sequence ID" value="KRY06364.1"/>
    <property type="molecule type" value="Genomic_DNA"/>
</dbReference>
<accession>A0A0V0Z1S6</accession>
<proteinExistence type="predicted"/>
<comment type="caution">
    <text evidence="1">The sequence shown here is derived from an EMBL/GenBank/DDBJ whole genome shotgun (WGS) entry which is preliminary data.</text>
</comment>
<keyword evidence="2" id="KW-1185">Reference proteome</keyword>
<organism evidence="1 2">
    <name type="scientific">Trichinella spiralis</name>
    <name type="common">Trichina worm</name>
    <dbReference type="NCBI Taxonomy" id="6334"/>
    <lineage>
        <taxon>Eukaryota</taxon>
        <taxon>Metazoa</taxon>
        <taxon>Ecdysozoa</taxon>
        <taxon>Nematoda</taxon>
        <taxon>Enoplea</taxon>
        <taxon>Dorylaimia</taxon>
        <taxon>Trichinellida</taxon>
        <taxon>Trichinellidae</taxon>
        <taxon>Trichinella</taxon>
    </lineage>
</organism>
<dbReference type="InParanoid" id="A0A0V0Z1S6"/>
<sequence length="36" mass="4077">MRFAVCMKNPERFSENSLHSEFEAALTAILLGAVHR</sequence>